<keyword evidence="1" id="KW-0547">Nucleotide-binding</keyword>
<protein>
    <submittedName>
        <fullName evidence="4">DNA-binding CsgD family transcriptional regulator</fullName>
    </submittedName>
</protein>
<dbReference type="PRINTS" id="PR00038">
    <property type="entry name" value="HTHLUXR"/>
</dbReference>
<dbReference type="GO" id="GO:0004016">
    <property type="term" value="F:adenylate cyclase activity"/>
    <property type="evidence" value="ECO:0007669"/>
    <property type="project" value="TreeGrafter"/>
</dbReference>
<evidence type="ECO:0000259" key="3">
    <source>
        <dbReference type="PROSITE" id="PS50043"/>
    </source>
</evidence>
<name>A0A7W9NFA9_9PSEU</name>
<organism evidence="4 5">
    <name type="scientific">Kutzneria kofuensis</name>
    <dbReference type="NCBI Taxonomy" id="103725"/>
    <lineage>
        <taxon>Bacteria</taxon>
        <taxon>Bacillati</taxon>
        <taxon>Actinomycetota</taxon>
        <taxon>Actinomycetes</taxon>
        <taxon>Pseudonocardiales</taxon>
        <taxon>Pseudonocardiaceae</taxon>
        <taxon>Kutzneria</taxon>
    </lineage>
</organism>
<dbReference type="GO" id="GO:0005737">
    <property type="term" value="C:cytoplasm"/>
    <property type="evidence" value="ECO:0007669"/>
    <property type="project" value="TreeGrafter"/>
</dbReference>
<dbReference type="Pfam" id="PF00196">
    <property type="entry name" value="GerE"/>
    <property type="match status" value="1"/>
</dbReference>
<dbReference type="RefSeq" id="WP_184860014.1">
    <property type="nucleotide sequence ID" value="NZ_BAAAWY010000070.1"/>
</dbReference>
<keyword evidence="2" id="KW-0067">ATP-binding</keyword>
<keyword evidence="5" id="KW-1185">Reference proteome</keyword>
<dbReference type="InterPro" id="IPR000792">
    <property type="entry name" value="Tscrpt_reg_LuxR_C"/>
</dbReference>
<dbReference type="AlphaFoldDB" id="A0A7W9NFA9"/>
<dbReference type="Gene3D" id="1.10.10.10">
    <property type="entry name" value="Winged helix-like DNA-binding domain superfamily/Winged helix DNA-binding domain"/>
    <property type="match status" value="1"/>
</dbReference>
<proteinExistence type="predicted"/>
<dbReference type="EMBL" id="JACHIR010000001">
    <property type="protein sequence ID" value="MBB5890510.1"/>
    <property type="molecule type" value="Genomic_DNA"/>
</dbReference>
<dbReference type="GO" id="GO:0005524">
    <property type="term" value="F:ATP binding"/>
    <property type="evidence" value="ECO:0007669"/>
    <property type="project" value="UniProtKB-KW"/>
</dbReference>
<dbReference type="PANTHER" id="PTHR16305">
    <property type="entry name" value="TESTICULAR SOLUBLE ADENYLYL CYCLASE"/>
    <property type="match status" value="1"/>
</dbReference>
<keyword evidence="4" id="KW-0238">DNA-binding</keyword>
<evidence type="ECO:0000256" key="1">
    <source>
        <dbReference type="ARBA" id="ARBA00022741"/>
    </source>
</evidence>
<gene>
    <name evidence="4" type="ORF">BJ998_001706</name>
</gene>
<evidence type="ECO:0000313" key="5">
    <source>
        <dbReference type="Proteomes" id="UP000585638"/>
    </source>
</evidence>
<dbReference type="Pfam" id="PF13191">
    <property type="entry name" value="AAA_16"/>
    <property type="match status" value="1"/>
</dbReference>
<dbReference type="PANTHER" id="PTHR16305:SF35">
    <property type="entry name" value="TRANSCRIPTIONAL ACTIVATOR DOMAIN"/>
    <property type="match status" value="1"/>
</dbReference>
<evidence type="ECO:0000256" key="2">
    <source>
        <dbReference type="ARBA" id="ARBA00022840"/>
    </source>
</evidence>
<dbReference type="GO" id="GO:0003677">
    <property type="term" value="F:DNA binding"/>
    <property type="evidence" value="ECO:0007669"/>
    <property type="project" value="UniProtKB-KW"/>
</dbReference>
<dbReference type="SUPFAM" id="SSF46894">
    <property type="entry name" value="C-terminal effector domain of the bipartite response regulators"/>
    <property type="match status" value="1"/>
</dbReference>
<dbReference type="InterPro" id="IPR027417">
    <property type="entry name" value="P-loop_NTPase"/>
</dbReference>
<dbReference type="GO" id="GO:0006355">
    <property type="term" value="P:regulation of DNA-templated transcription"/>
    <property type="evidence" value="ECO:0007669"/>
    <property type="project" value="InterPro"/>
</dbReference>
<dbReference type="CDD" id="cd06170">
    <property type="entry name" value="LuxR_C_like"/>
    <property type="match status" value="1"/>
</dbReference>
<comment type="caution">
    <text evidence="4">The sequence shown here is derived from an EMBL/GenBank/DDBJ whole genome shotgun (WGS) entry which is preliminary data.</text>
</comment>
<dbReference type="SMART" id="SM00421">
    <property type="entry name" value="HTH_LUXR"/>
    <property type="match status" value="1"/>
</dbReference>
<reference evidence="4 5" key="1">
    <citation type="submission" date="2020-08" db="EMBL/GenBank/DDBJ databases">
        <title>Sequencing the genomes of 1000 actinobacteria strains.</title>
        <authorList>
            <person name="Klenk H.-P."/>
        </authorList>
    </citation>
    <scope>NUCLEOTIDE SEQUENCE [LARGE SCALE GENOMIC DNA]</scope>
    <source>
        <strain evidence="4 5">DSM 43851</strain>
    </source>
</reference>
<dbReference type="PROSITE" id="PS50043">
    <property type="entry name" value="HTH_LUXR_2"/>
    <property type="match status" value="1"/>
</dbReference>
<dbReference type="SUPFAM" id="SSF52540">
    <property type="entry name" value="P-loop containing nucleoside triphosphate hydrolases"/>
    <property type="match status" value="1"/>
</dbReference>
<dbReference type="InterPro" id="IPR036388">
    <property type="entry name" value="WH-like_DNA-bd_sf"/>
</dbReference>
<feature type="domain" description="HTH luxR-type" evidence="3">
    <location>
        <begin position="804"/>
        <end position="866"/>
    </location>
</feature>
<sequence length="866" mass="93062">MKRQVLEQRVPDDARRPLRGRDGQLDQIIDAVRAAAADGTRRTLLLAAPVGAGKTRLLLEAAALAEGRGFAVVDGIVDRPELSVLGLPVVRQPHAVAPDAGRLSWLTAQFERHVETQLKRGPVLVTVDDLQWADPLTVTALRDLMSRLDDRPVVWIFAMRSEELDSPNGLLLGAMAGAPRTEWLAELDALPDDVVAEVVTDLLDATPDADVASLCGCMGGSPRAVVDLVRGFQSDGALRIEAGIARLADGPLPSNPLSVALDDSLLPHRFLAAMRDRLGRLDPETVQVLQVAAVLGRTFDPQDLADMLSTPPATLLKPLQEGLTAGLIGCLANAFEFHREPVWRAVLDTVPPLMRTLLHKQAAALLPSDAAAVHLLHCGPVADGQSVGAIRAAADRLLGHSPETAAALAVRGLEVADRDLPEHAELTRTAVAALTKSGALDRAIGLARPGQDLAIALLLNGDVARAARIGAGPVRLAALAYGNQVAAEKVATGWDGVSLTVRAAAMWRRGRLEDALATARKAATQESPWYFDPRWALAWMQIRMRLLAEATETIRSIEDDSAGVKVLASVPVALRAWLYFAQGNLAEAEAEALAGVSVAAETQMPLWEPHLRAVLVLSALRRGDVATAADRLQAFETLPWSSMRTWITAQIAAARSGPEAALAVLAEVRTDASRRRELLLEDPAAAAWCVRTALAAGDEVFAATLVASAEELGIGDHARALHHRDVFTLAAATEQYSDRWARASATEDLGSLLADYDRDDAVAALDRAMELYDSLGAAWDSARVRSRLRRLGVRRRHWHHVPRPATGWGSLTGTEEKVARLVAHGLTNRQVAAELFVSPHTVGFHLRQIYRKLAIQSRVDLARIAP</sequence>
<dbReference type="InterPro" id="IPR041664">
    <property type="entry name" value="AAA_16"/>
</dbReference>
<dbReference type="InterPro" id="IPR016032">
    <property type="entry name" value="Sig_transdc_resp-reg_C-effctor"/>
</dbReference>
<dbReference type="Proteomes" id="UP000585638">
    <property type="component" value="Unassembled WGS sequence"/>
</dbReference>
<evidence type="ECO:0000313" key="4">
    <source>
        <dbReference type="EMBL" id="MBB5890510.1"/>
    </source>
</evidence>
<accession>A0A7W9NFA9</accession>